<dbReference type="AlphaFoldDB" id="A0A831PLZ1"/>
<comment type="similarity">
    <text evidence="4">Belongs to the FKBP-type PPIase family.</text>
</comment>
<keyword evidence="2 3" id="KW-0697">Rotamase</keyword>
<evidence type="ECO:0000313" key="6">
    <source>
        <dbReference type="EMBL" id="HDR51757.1"/>
    </source>
</evidence>
<sequence>MQKNIFNIPVFILILLIGLVVSCSEEPEPELRTREMEWAELDSIIRNLEADGLDVDTTDRLVFYIVRKPGEGPTPKQGDVCSVEYWGYFNNRLFDDSKIFNNNLWVFPYQFKKEVHEVLGLIDVIGYMNQGAEVDMYIPSDLAYGSKGKDNIPPYTTLFYKAKMHHLEPQ</sequence>
<reference evidence="6" key="1">
    <citation type="journal article" date="2020" name="mSystems">
        <title>Genome- and Community-Level Interaction Insights into Carbon Utilization and Element Cycling Functions of Hydrothermarchaeota in Hydrothermal Sediment.</title>
        <authorList>
            <person name="Zhou Z."/>
            <person name="Liu Y."/>
            <person name="Xu W."/>
            <person name="Pan J."/>
            <person name="Luo Z.H."/>
            <person name="Li M."/>
        </authorList>
    </citation>
    <scope>NUCLEOTIDE SEQUENCE [LARGE SCALE GENOMIC DNA]</scope>
    <source>
        <strain evidence="6">SpSt-1217</strain>
    </source>
</reference>
<evidence type="ECO:0000259" key="5">
    <source>
        <dbReference type="PROSITE" id="PS50059"/>
    </source>
</evidence>
<gene>
    <name evidence="6" type="ORF">ENN90_09110</name>
</gene>
<dbReference type="Proteomes" id="UP000886047">
    <property type="component" value="Unassembled WGS sequence"/>
</dbReference>
<evidence type="ECO:0000256" key="3">
    <source>
        <dbReference type="PROSITE-ProRule" id="PRU00277"/>
    </source>
</evidence>
<dbReference type="SUPFAM" id="SSF54534">
    <property type="entry name" value="FKBP-like"/>
    <property type="match status" value="1"/>
</dbReference>
<dbReference type="PROSITE" id="PS51257">
    <property type="entry name" value="PROKAR_LIPOPROTEIN"/>
    <property type="match status" value="1"/>
</dbReference>
<comment type="catalytic activity">
    <reaction evidence="1 3 4">
        <text>[protein]-peptidylproline (omega=180) = [protein]-peptidylproline (omega=0)</text>
        <dbReference type="Rhea" id="RHEA:16237"/>
        <dbReference type="Rhea" id="RHEA-COMP:10747"/>
        <dbReference type="Rhea" id="RHEA-COMP:10748"/>
        <dbReference type="ChEBI" id="CHEBI:83833"/>
        <dbReference type="ChEBI" id="CHEBI:83834"/>
        <dbReference type="EC" id="5.2.1.8"/>
    </reaction>
</comment>
<feature type="domain" description="PPIase FKBP-type" evidence="5">
    <location>
        <begin position="78"/>
        <end position="168"/>
    </location>
</feature>
<dbReference type="Gene3D" id="3.10.50.40">
    <property type="match status" value="1"/>
</dbReference>
<dbReference type="PROSITE" id="PS50059">
    <property type="entry name" value="FKBP_PPIASE"/>
    <property type="match status" value="1"/>
</dbReference>
<dbReference type="EMBL" id="DSDK01000492">
    <property type="protein sequence ID" value="HDR51757.1"/>
    <property type="molecule type" value="Genomic_DNA"/>
</dbReference>
<name>A0A831PLZ1_9BACT</name>
<evidence type="ECO:0000256" key="2">
    <source>
        <dbReference type="ARBA" id="ARBA00023110"/>
    </source>
</evidence>
<accession>A0A831PLZ1</accession>
<dbReference type="GO" id="GO:0003755">
    <property type="term" value="F:peptidyl-prolyl cis-trans isomerase activity"/>
    <property type="evidence" value="ECO:0007669"/>
    <property type="project" value="UniProtKB-UniRule"/>
</dbReference>
<dbReference type="EC" id="5.2.1.8" evidence="4"/>
<evidence type="ECO:0000256" key="1">
    <source>
        <dbReference type="ARBA" id="ARBA00000971"/>
    </source>
</evidence>
<comment type="caution">
    <text evidence="6">The sequence shown here is derived from an EMBL/GenBank/DDBJ whole genome shotgun (WGS) entry which is preliminary data.</text>
</comment>
<dbReference type="Pfam" id="PF00254">
    <property type="entry name" value="FKBP_C"/>
    <property type="match status" value="1"/>
</dbReference>
<organism evidence="6">
    <name type="scientific">Mariniphaga anaerophila</name>
    <dbReference type="NCBI Taxonomy" id="1484053"/>
    <lineage>
        <taxon>Bacteria</taxon>
        <taxon>Pseudomonadati</taxon>
        <taxon>Bacteroidota</taxon>
        <taxon>Bacteroidia</taxon>
        <taxon>Marinilabiliales</taxon>
        <taxon>Prolixibacteraceae</taxon>
        <taxon>Mariniphaga</taxon>
    </lineage>
</organism>
<dbReference type="InterPro" id="IPR046357">
    <property type="entry name" value="PPIase_dom_sf"/>
</dbReference>
<evidence type="ECO:0000256" key="4">
    <source>
        <dbReference type="RuleBase" id="RU003915"/>
    </source>
</evidence>
<proteinExistence type="inferred from homology"/>
<protein>
    <recommendedName>
        <fullName evidence="4">Peptidyl-prolyl cis-trans isomerase</fullName>
        <ecNumber evidence="4">5.2.1.8</ecNumber>
    </recommendedName>
</protein>
<keyword evidence="3 4" id="KW-0413">Isomerase</keyword>
<dbReference type="InterPro" id="IPR001179">
    <property type="entry name" value="PPIase_FKBP_dom"/>
</dbReference>